<reference evidence="1 2" key="1">
    <citation type="journal article" date="2019" name="Commun. Biol.">
        <title>The bagworm genome reveals a unique fibroin gene that provides high tensile strength.</title>
        <authorList>
            <person name="Kono N."/>
            <person name="Nakamura H."/>
            <person name="Ohtoshi R."/>
            <person name="Tomita M."/>
            <person name="Numata K."/>
            <person name="Arakawa K."/>
        </authorList>
    </citation>
    <scope>NUCLEOTIDE SEQUENCE [LARGE SCALE GENOMIC DNA]</scope>
</reference>
<organism evidence="1 2">
    <name type="scientific">Eumeta variegata</name>
    <name type="common">Bagworm moth</name>
    <name type="synonym">Eumeta japonica</name>
    <dbReference type="NCBI Taxonomy" id="151549"/>
    <lineage>
        <taxon>Eukaryota</taxon>
        <taxon>Metazoa</taxon>
        <taxon>Ecdysozoa</taxon>
        <taxon>Arthropoda</taxon>
        <taxon>Hexapoda</taxon>
        <taxon>Insecta</taxon>
        <taxon>Pterygota</taxon>
        <taxon>Neoptera</taxon>
        <taxon>Endopterygota</taxon>
        <taxon>Lepidoptera</taxon>
        <taxon>Glossata</taxon>
        <taxon>Ditrysia</taxon>
        <taxon>Tineoidea</taxon>
        <taxon>Psychidae</taxon>
        <taxon>Oiketicinae</taxon>
        <taxon>Eumeta</taxon>
    </lineage>
</organism>
<dbReference type="EMBL" id="BGZK01002152">
    <property type="protein sequence ID" value="GBP91220.1"/>
    <property type="molecule type" value="Genomic_DNA"/>
</dbReference>
<gene>
    <name evidence="1" type="ORF">EVAR_60670_1</name>
</gene>
<protein>
    <submittedName>
        <fullName evidence="1">Uncharacterized protein</fullName>
    </submittedName>
</protein>
<sequence length="135" mass="14839">MARWAESSPLPHTVGAARSITARARGGVIPSSRPEGGVAADHMHRVGRVKQTASHSPGRYCLLSALMGSEQWLVLRRGPLARQGGTDFQVKHQITRSHKPIRNKNWSDLMEEITPTHKTFWKVTKALKSALAAAQ</sequence>
<dbReference type="Proteomes" id="UP000299102">
    <property type="component" value="Unassembled WGS sequence"/>
</dbReference>
<comment type="caution">
    <text evidence="1">The sequence shown here is derived from an EMBL/GenBank/DDBJ whole genome shotgun (WGS) entry which is preliminary data.</text>
</comment>
<evidence type="ECO:0000313" key="2">
    <source>
        <dbReference type="Proteomes" id="UP000299102"/>
    </source>
</evidence>
<name>A0A4C1ZTA9_EUMVA</name>
<keyword evidence="2" id="KW-1185">Reference proteome</keyword>
<proteinExistence type="predicted"/>
<evidence type="ECO:0000313" key="1">
    <source>
        <dbReference type="EMBL" id="GBP91220.1"/>
    </source>
</evidence>
<dbReference type="AlphaFoldDB" id="A0A4C1ZTA9"/>
<accession>A0A4C1ZTA9</accession>